<feature type="binding site" evidence="6">
    <location>
        <position position="28"/>
    </location>
    <ligand>
        <name>substrate</name>
    </ligand>
</feature>
<comment type="pathway">
    <text evidence="6">Carbohydrate metabolism; D-ribose degradation; D-ribose 5-phosphate from beta-D-ribopyranose: step 1/2.</text>
</comment>
<dbReference type="AlphaFoldDB" id="A0A2T0B176"/>
<evidence type="ECO:0000256" key="5">
    <source>
        <dbReference type="ARBA" id="ARBA00023277"/>
    </source>
</evidence>
<dbReference type="UniPathway" id="UPA00916">
    <property type="reaction ID" value="UER00888"/>
</dbReference>
<keyword evidence="8" id="KW-1185">Reference proteome</keyword>
<dbReference type="GO" id="GO:0019303">
    <property type="term" value="P:D-ribose catabolic process"/>
    <property type="evidence" value="ECO:0007669"/>
    <property type="project" value="UniProtKB-UniRule"/>
</dbReference>
<dbReference type="GO" id="GO:0005829">
    <property type="term" value="C:cytosol"/>
    <property type="evidence" value="ECO:0007669"/>
    <property type="project" value="TreeGrafter"/>
</dbReference>
<dbReference type="Gene3D" id="3.40.1650.10">
    <property type="entry name" value="RbsD-like domain"/>
    <property type="match status" value="1"/>
</dbReference>
<keyword evidence="3 6" id="KW-0963">Cytoplasm</keyword>
<proteinExistence type="inferred from homology"/>
<keyword evidence="5 6" id="KW-0119">Carbohydrate metabolism</keyword>
<feature type="active site" description="Proton donor" evidence="6">
    <location>
        <position position="20"/>
    </location>
</feature>
<comment type="catalytic activity">
    <reaction evidence="1 6">
        <text>beta-D-ribopyranose = beta-D-ribofuranose</text>
        <dbReference type="Rhea" id="RHEA:25432"/>
        <dbReference type="ChEBI" id="CHEBI:27476"/>
        <dbReference type="ChEBI" id="CHEBI:47002"/>
        <dbReference type="EC" id="5.4.99.62"/>
    </reaction>
</comment>
<evidence type="ECO:0000256" key="2">
    <source>
        <dbReference type="ARBA" id="ARBA00012862"/>
    </source>
</evidence>
<evidence type="ECO:0000256" key="4">
    <source>
        <dbReference type="ARBA" id="ARBA00023235"/>
    </source>
</evidence>
<name>A0A2T0B176_9CLOT</name>
<dbReference type="Pfam" id="PF05025">
    <property type="entry name" value="RbsD_FucU"/>
    <property type="match status" value="1"/>
</dbReference>
<dbReference type="GO" id="GO:0016872">
    <property type="term" value="F:intramolecular lyase activity"/>
    <property type="evidence" value="ECO:0007669"/>
    <property type="project" value="UniProtKB-UniRule"/>
</dbReference>
<dbReference type="PANTHER" id="PTHR37831">
    <property type="entry name" value="D-RIBOSE PYRANASE"/>
    <property type="match status" value="1"/>
</dbReference>
<accession>A0A2T0B176</accession>
<evidence type="ECO:0000313" key="8">
    <source>
        <dbReference type="Proteomes" id="UP000239706"/>
    </source>
</evidence>
<dbReference type="NCBIfam" id="NF008761">
    <property type="entry name" value="PRK11797.1"/>
    <property type="match status" value="1"/>
</dbReference>
<dbReference type="EMBL" id="PVXO01000065">
    <property type="protein sequence ID" value="PRR77386.1"/>
    <property type="molecule type" value="Genomic_DNA"/>
</dbReference>
<evidence type="ECO:0000313" key="7">
    <source>
        <dbReference type="EMBL" id="PRR77386.1"/>
    </source>
</evidence>
<dbReference type="InterPro" id="IPR007721">
    <property type="entry name" value="RbsD_FucU"/>
</dbReference>
<gene>
    <name evidence="6 7" type="primary">rbsD</name>
    <name evidence="7" type="ORF">CLLI_23700</name>
</gene>
<sequence length="131" mass="14491">MKKTALLNSNISSVISKMGHTDSLAIGDCGLPIPKETERIDLALIKGIPTFMDTLRAVLMELQVEEVEIAKEAVEVSPTLYKEIEKELGNVKITLISHEELKKRLKNCKAVIRTGEQTPYANIILKSGVVF</sequence>
<comment type="subcellular location">
    <subcellularLocation>
        <location evidence="6">Cytoplasm</location>
    </subcellularLocation>
</comment>
<evidence type="ECO:0000256" key="6">
    <source>
        <dbReference type="HAMAP-Rule" id="MF_01661"/>
    </source>
</evidence>
<dbReference type="RefSeq" id="WP_106064417.1">
    <property type="nucleotide sequence ID" value="NZ_PVXO01000065.1"/>
</dbReference>
<dbReference type="GO" id="GO:0062193">
    <property type="term" value="F:D-ribose pyranase activity"/>
    <property type="evidence" value="ECO:0007669"/>
    <property type="project" value="UniProtKB-EC"/>
</dbReference>
<dbReference type="EC" id="5.4.99.62" evidence="2 6"/>
<dbReference type="SUPFAM" id="SSF102546">
    <property type="entry name" value="RbsD-like"/>
    <property type="match status" value="1"/>
</dbReference>
<comment type="function">
    <text evidence="6">Catalyzes the interconversion of beta-pyran and beta-furan forms of D-ribose.</text>
</comment>
<dbReference type="Proteomes" id="UP000239706">
    <property type="component" value="Unassembled WGS sequence"/>
</dbReference>
<dbReference type="GO" id="GO:0048029">
    <property type="term" value="F:monosaccharide binding"/>
    <property type="evidence" value="ECO:0007669"/>
    <property type="project" value="InterPro"/>
</dbReference>
<feature type="binding site" evidence="6">
    <location>
        <position position="98"/>
    </location>
    <ligand>
        <name>substrate</name>
    </ligand>
</feature>
<comment type="similarity">
    <text evidence="6">Belongs to the RbsD / FucU family. RbsD subfamily.</text>
</comment>
<dbReference type="PANTHER" id="PTHR37831:SF1">
    <property type="entry name" value="D-RIBOSE PYRANASE"/>
    <property type="match status" value="1"/>
</dbReference>
<evidence type="ECO:0000256" key="1">
    <source>
        <dbReference type="ARBA" id="ARBA00000223"/>
    </source>
</evidence>
<evidence type="ECO:0000256" key="3">
    <source>
        <dbReference type="ARBA" id="ARBA00022490"/>
    </source>
</evidence>
<protein>
    <recommendedName>
        <fullName evidence="2 6">D-ribose pyranase</fullName>
        <ecNumber evidence="2 6">5.4.99.62</ecNumber>
    </recommendedName>
</protein>
<feature type="binding site" evidence="6">
    <location>
        <begin position="120"/>
        <end position="122"/>
    </location>
    <ligand>
        <name>substrate</name>
    </ligand>
</feature>
<dbReference type="OrthoDB" id="9805009at2"/>
<keyword evidence="4 6" id="KW-0413">Isomerase</keyword>
<reference evidence="7 8" key="1">
    <citation type="submission" date="2018-03" db="EMBL/GenBank/DDBJ databases">
        <title>Genome sequence of Clostridium liquoris DSM 100320.</title>
        <authorList>
            <person name="Poehlein A."/>
            <person name="Daniel R."/>
        </authorList>
    </citation>
    <scope>NUCLEOTIDE SEQUENCE [LARGE SCALE GENOMIC DNA]</scope>
    <source>
        <strain evidence="7 8">DSM 100320</strain>
    </source>
</reference>
<comment type="caution">
    <text evidence="7">The sequence shown here is derived from an EMBL/GenBank/DDBJ whole genome shotgun (WGS) entry which is preliminary data.</text>
</comment>
<organism evidence="7 8">
    <name type="scientific">Clostridium liquoris</name>
    <dbReference type="NCBI Taxonomy" id="1289519"/>
    <lineage>
        <taxon>Bacteria</taxon>
        <taxon>Bacillati</taxon>
        <taxon>Bacillota</taxon>
        <taxon>Clostridia</taxon>
        <taxon>Eubacteriales</taxon>
        <taxon>Clostridiaceae</taxon>
        <taxon>Clostridium</taxon>
    </lineage>
</organism>
<dbReference type="InterPro" id="IPR023064">
    <property type="entry name" value="D-ribose_pyranase"/>
</dbReference>
<comment type="subunit">
    <text evidence="6">Homodecamer.</text>
</comment>
<dbReference type="InterPro" id="IPR023750">
    <property type="entry name" value="RbsD-like_sf"/>
</dbReference>
<dbReference type="HAMAP" id="MF_01661">
    <property type="entry name" value="D_rib_pyranase"/>
    <property type="match status" value="1"/>
</dbReference>